<feature type="binding site" evidence="3">
    <location>
        <position position="180"/>
    </location>
    <ligand>
        <name>a divalent metal cation</name>
        <dbReference type="ChEBI" id="CHEBI:60240"/>
    </ligand>
</feature>
<dbReference type="GO" id="GO:0004341">
    <property type="term" value="F:gluconolactonase activity"/>
    <property type="evidence" value="ECO:0007669"/>
    <property type="project" value="UniProtKB-EC"/>
</dbReference>
<gene>
    <name evidence="6" type="primary">gnl_2</name>
    <name evidence="6" type="ORF">BSF38_03622</name>
</gene>
<evidence type="ECO:0000256" key="3">
    <source>
        <dbReference type="PIRSR" id="PIRSR605511-2"/>
    </source>
</evidence>
<dbReference type="InterPro" id="IPR013658">
    <property type="entry name" value="SGL"/>
</dbReference>
<feature type="chain" id="PRO_5012572408" evidence="4">
    <location>
        <begin position="20"/>
        <end position="309"/>
    </location>
</feature>
<dbReference type="AlphaFoldDB" id="A0A1U7CT15"/>
<dbReference type="KEGG" id="pbor:BSF38_03622"/>
<accession>A0A1U7CT15</accession>
<organism evidence="6 7">
    <name type="scientific">Paludisphaera borealis</name>
    <dbReference type="NCBI Taxonomy" id="1387353"/>
    <lineage>
        <taxon>Bacteria</taxon>
        <taxon>Pseudomonadati</taxon>
        <taxon>Planctomycetota</taxon>
        <taxon>Planctomycetia</taxon>
        <taxon>Isosphaerales</taxon>
        <taxon>Isosphaeraceae</taxon>
        <taxon>Paludisphaera</taxon>
    </lineage>
</organism>
<evidence type="ECO:0000256" key="2">
    <source>
        <dbReference type="PIRSR" id="PIRSR605511-1"/>
    </source>
</evidence>
<dbReference type="STRING" id="1387353.BSF38_03622"/>
<dbReference type="EC" id="3.1.1.17" evidence="6"/>
<evidence type="ECO:0000256" key="4">
    <source>
        <dbReference type="SAM" id="SignalP"/>
    </source>
</evidence>
<evidence type="ECO:0000313" key="7">
    <source>
        <dbReference type="Proteomes" id="UP000186309"/>
    </source>
</evidence>
<feature type="signal peptide" evidence="4">
    <location>
        <begin position="1"/>
        <end position="19"/>
    </location>
</feature>
<dbReference type="Proteomes" id="UP000186309">
    <property type="component" value="Chromosome"/>
</dbReference>
<keyword evidence="3" id="KW-0479">Metal-binding</keyword>
<dbReference type="RefSeq" id="WP_076347907.1">
    <property type="nucleotide sequence ID" value="NZ_CP019082.1"/>
</dbReference>
<keyword evidence="1 6" id="KW-0378">Hydrolase</keyword>
<feature type="active site" description="Proton donor/acceptor" evidence="2">
    <location>
        <position position="230"/>
    </location>
</feature>
<dbReference type="OrthoDB" id="272794at2"/>
<dbReference type="InterPro" id="IPR051262">
    <property type="entry name" value="SMP-30/CGR1_Lactonase"/>
</dbReference>
<evidence type="ECO:0000313" key="6">
    <source>
        <dbReference type="EMBL" id="APW62090.1"/>
    </source>
</evidence>
<reference evidence="7" key="1">
    <citation type="submission" date="2016-12" db="EMBL/GenBank/DDBJ databases">
        <title>Comparative genomics of four Isosphaeraceae planctomycetes: a common pool of plasmids and glycoside hydrolase genes.</title>
        <authorList>
            <person name="Ivanova A."/>
        </authorList>
    </citation>
    <scope>NUCLEOTIDE SEQUENCE [LARGE SCALE GENOMIC DNA]</scope>
    <source>
        <strain evidence="7">PX4</strain>
    </source>
</reference>
<dbReference type="InterPro" id="IPR005511">
    <property type="entry name" value="SMP-30"/>
</dbReference>
<feature type="binding site" evidence="3">
    <location>
        <position position="130"/>
    </location>
    <ligand>
        <name>substrate</name>
    </ligand>
</feature>
<dbReference type="SUPFAM" id="SSF63829">
    <property type="entry name" value="Calcium-dependent phosphotriesterase"/>
    <property type="match status" value="1"/>
</dbReference>
<feature type="domain" description="SMP-30/Gluconolactonase/LRE-like region" evidence="5">
    <location>
        <begin position="45"/>
        <end position="287"/>
    </location>
</feature>
<sequence>MTVSSFLLAILAAFPADDAATPVVEPSARLEKLWGEGEFTEGGALAADGAILFSDIGDRIMRFDPSSGKTTVFREPSGRANGLIFDPKGRLIVAEGANTGGNRRISITESDGTVRTLADRWQGKRFNSPNDVAVDSKGRVYFSDPRYVGDEPRELDFEAVFRVDPDGAVTRLETSAKKPNGLVVSPDDKTLYIADNGSARRVLLAVDLDAAGATSNPRVLYDFGDGRGIDGMTVTTDGRIVATAGTRDKAAVWVFTPDGKVQGVIPTPEPPANVEFGGPDSKTLYIMAGKSLYRIPTTMTGQHPSKPRG</sequence>
<proteinExistence type="predicted"/>
<dbReference type="PANTHER" id="PTHR47572">
    <property type="entry name" value="LIPOPROTEIN-RELATED"/>
    <property type="match status" value="1"/>
</dbReference>
<dbReference type="InterPro" id="IPR011042">
    <property type="entry name" value="6-blade_b-propeller_TolB-like"/>
</dbReference>
<dbReference type="PANTHER" id="PTHR47572:SF4">
    <property type="entry name" value="LACTONASE DRP35"/>
    <property type="match status" value="1"/>
</dbReference>
<evidence type="ECO:0000256" key="1">
    <source>
        <dbReference type="ARBA" id="ARBA00022801"/>
    </source>
</evidence>
<name>A0A1U7CT15_9BACT</name>
<dbReference type="Gene3D" id="2.120.10.30">
    <property type="entry name" value="TolB, C-terminal domain"/>
    <property type="match status" value="1"/>
</dbReference>
<keyword evidence="3" id="KW-0862">Zinc</keyword>
<dbReference type="Pfam" id="PF08450">
    <property type="entry name" value="SGL"/>
    <property type="match status" value="1"/>
</dbReference>
<keyword evidence="4" id="KW-0732">Signal</keyword>
<dbReference type="GO" id="GO:0046872">
    <property type="term" value="F:metal ion binding"/>
    <property type="evidence" value="ECO:0007669"/>
    <property type="project" value="UniProtKB-KW"/>
</dbReference>
<dbReference type="PRINTS" id="PR01790">
    <property type="entry name" value="SMP30FAMILY"/>
</dbReference>
<evidence type="ECO:0000259" key="5">
    <source>
        <dbReference type="Pfam" id="PF08450"/>
    </source>
</evidence>
<feature type="binding site" evidence="3">
    <location>
        <position position="230"/>
    </location>
    <ligand>
        <name>a divalent metal cation</name>
        <dbReference type="ChEBI" id="CHEBI:60240"/>
    </ligand>
</feature>
<dbReference type="EMBL" id="CP019082">
    <property type="protein sequence ID" value="APW62090.1"/>
    <property type="molecule type" value="Genomic_DNA"/>
</dbReference>
<comment type="cofactor">
    <cofactor evidence="3">
        <name>Zn(2+)</name>
        <dbReference type="ChEBI" id="CHEBI:29105"/>
    </cofactor>
    <text evidence="3">Binds 1 divalent metal cation per subunit.</text>
</comment>
<protein>
    <submittedName>
        <fullName evidence="6">Gluconolactonase</fullName>
        <ecNumber evidence="6">3.1.1.17</ecNumber>
    </submittedName>
</protein>
<keyword evidence="7" id="KW-1185">Reference proteome</keyword>